<dbReference type="OMA" id="DCVWHEL"/>
<feature type="compositionally biased region" description="Low complexity" evidence="1">
    <location>
        <begin position="470"/>
        <end position="495"/>
    </location>
</feature>
<protein>
    <submittedName>
        <fullName evidence="3">Uncharacterized protein</fullName>
    </submittedName>
</protein>
<feature type="compositionally biased region" description="Low complexity" evidence="1">
    <location>
        <begin position="238"/>
        <end position="251"/>
    </location>
</feature>
<feature type="compositionally biased region" description="Basic residues" evidence="1">
    <location>
        <begin position="528"/>
        <end position="544"/>
    </location>
</feature>
<evidence type="ECO:0000256" key="2">
    <source>
        <dbReference type="SAM" id="SignalP"/>
    </source>
</evidence>
<feature type="compositionally biased region" description="Polar residues" evidence="1">
    <location>
        <begin position="98"/>
        <end position="108"/>
    </location>
</feature>
<dbReference type="PANTHER" id="PTHR10380:SF2">
    <property type="entry name" value="AGAP003037-PA"/>
    <property type="match status" value="1"/>
</dbReference>
<feature type="compositionally biased region" description="Low complexity" evidence="1">
    <location>
        <begin position="691"/>
        <end position="712"/>
    </location>
</feature>
<dbReference type="PANTHER" id="PTHR10380">
    <property type="entry name" value="CUTICLE PROTEIN"/>
    <property type="match status" value="1"/>
</dbReference>
<dbReference type="OrthoDB" id="7222477at2759"/>
<feature type="compositionally biased region" description="Acidic residues" evidence="1">
    <location>
        <begin position="109"/>
        <end position="119"/>
    </location>
</feature>
<feature type="compositionally biased region" description="Low complexity" evidence="1">
    <location>
        <begin position="370"/>
        <end position="379"/>
    </location>
</feature>
<feature type="region of interest" description="Disordered" evidence="1">
    <location>
        <begin position="680"/>
        <end position="712"/>
    </location>
</feature>
<feature type="chain" id="PRO_5022076617" evidence="2">
    <location>
        <begin position="20"/>
        <end position="947"/>
    </location>
</feature>
<keyword evidence="2" id="KW-0732">Signal</keyword>
<feature type="compositionally biased region" description="Basic residues" evidence="1">
    <location>
        <begin position="393"/>
        <end position="405"/>
    </location>
</feature>
<dbReference type="Proteomes" id="UP000318571">
    <property type="component" value="Chromosome 8"/>
</dbReference>
<evidence type="ECO:0000313" key="4">
    <source>
        <dbReference type="Proteomes" id="UP000318571"/>
    </source>
</evidence>
<keyword evidence="4" id="KW-1185">Reference proteome</keyword>
<feature type="compositionally biased region" description="Basic residues" evidence="1">
    <location>
        <begin position="417"/>
        <end position="434"/>
    </location>
</feature>
<evidence type="ECO:0000313" key="3">
    <source>
        <dbReference type="EMBL" id="TRY62143.1"/>
    </source>
</evidence>
<reference evidence="3 4" key="1">
    <citation type="journal article" date="2018" name="Nat. Ecol. Evol.">
        <title>Genomic signatures of mitonuclear coevolution across populations of Tigriopus californicus.</title>
        <authorList>
            <person name="Barreto F.S."/>
            <person name="Watson E.T."/>
            <person name="Lima T.G."/>
            <person name="Willett C.S."/>
            <person name="Edmands S."/>
            <person name="Li W."/>
            <person name="Burton R.S."/>
        </authorList>
    </citation>
    <scope>NUCLEOTIDE SEQUENCE [LARGE SCALE GENOMIC DNA]</scope>
    <source>
        <strain evidence="3 4">San Diego</strain>
    </source>
</reference>
<name>A0A553N9P2_TIGCA</name>
<sequence>MRIPLNLVALAIILGLVGAQQTLEEELVIKDPELIQELLKAATVETSERDIPLPPVEVLATTPPAPLSTTEPEPVPLRQRFRLRNRNRPTFLPRTRPSVLTSANQGTETEAENGQDDDASSSLFAPKRLRTRFQPRARPNIFASRSRVATQSESKSELESESLPMSTTAESQKSDEASGEDIAQNTITIEVPENDDEDPQSNEISDDNEGEVKATDETMTTTSRSLFAPRRRFRPRPRLSSVATSTTVASVEPTDVLPTEEIESTDESPTSSPRVPASRPLLNNRRTSPFLRRIRPTSSVLGVRGRGSRVTTVTTTTITTPTSTTSSGTSVFITTTPEYTTYEPEVDTTTEIEPEVTTKEASIFVTVASETESPESVTSPPTPAQPVQPAIFGRRRIPEKPRRRLQPQQVASEPTSPRRRVVSRRRNPNAVRRRLQPETPVPATAEPQIPETTTNQRVLPPTARQIIRIQPAATEPQPTADTTTTTASQTVPSTARQVIQIQPDVLEPQPTEDLPPTTATQPETSAPPRRRFQTAPRRTFRTNPRRLLSGTGPRRIPVPEPEQTAEGENTVLTGTAPRRRIDFTSGRTQFTGGRVDISSQEEDLTDPEDGFVDIPKIKQVNEFIPRQIKVTPQVEEVPEEEENQQQQQQQQEAEVEAPRSTQPSRALPFVPLFTLQAEPTESLRLVPSSDPTKPTNSASSPPTPSRQSSRFQPLTFTNSIVFSDNKLPDEITIPNVRPGIQQRLNDPAQIARDILKESIVVPLVKIDPPTTLASQPPQPTQPTEFVPTTFSDEPQTVTRVVPTNSFLENTVRSNALPNKFQVTKPAQSSGERVTVEDRYRHQNPDGSITWGYKSTDGSFKEETIGADCVTRGRYGYIDPQGKIREFSYQNGIPCNPQTREVFNRRSSKSTASKPKKVGYYDYNTNKFVLPDGRRVTLEVNDKFRARG</sequence>
<dbReference type="GO" id="GO:0008010">
    <property type="term" value="F:structural constituent of chitin-based larval cuticle"/>
    <property type="evidence" value="ECO:0007669"/>
    <property type="project" value="TreeGrafter"/>
</dbReference>
<dbReference type="GO" id="GO:0062129">
    <property type="term" value="C:chitin-based extracellular matrix"/>
    <property type="evidence" value="ECO:0007669"/>
    <property type="project" value="TreeGrafter"/>
</dbReference>
<feature type="region of interest" description="Disordered" evidence="1">
    <location>
        <begin position="56"/>
        <end position="287"/>
    </location>
</feature>
<feature type="compositionally biased region" description="Acidic residues" evidence="1">
    <location>
        <begin position="192"/>
        <end position="209"/>
    </location>
</feature>
<dbReference type="AlphaFoldDB" id="A0A553N9P2"/>
<feature type="compositionally biased region" description="Polar residues" evidence="1">
    <location>
        <begin position="406"/>
        <end position="415"/>
    </location>
</feature>
<feature type="region of interest" description="Disordered" evidence="1">
    <location>
        <begin position="633"/>
        <end position="666"/>
    </location>
</feature>
<feature type="compositionally biased region" description="Low complexity" evidence="1">
    <location>
        <begin position="88"/>
        <end position="97"/>
    </location>
</feature>
<gene>
    <name evidence="3" type="ORF">TCAL_11301</name>
</gene>
<organism evidence="3 4">
    <name type="scientific">Tigriopus californicus</name>
    <name type="common">Marine copepod</name>
    <dbReference type="NCBI Taxonomy" id="6832"/>
    <lineage>
        <taxon>Eukaryota</taxon>
        <taxon>Metazoa</taxon>
        <taxon>Ecdysozoa</taxon>
        <taxon>Arthropoda</taxon>
        <taxon>Crustacea</taxon>
        <taxon>Multicrustacea</taxon>
        <taxon>Hexanauplia</taxon>
        <taxon>Copepoda</taxon>
        <taxon>Harpacticoida</taxon>
        <taxon>Harpacticidae</taxon>
        <taxon>Tigriopus</taxon>
    </lineage>
</organism>
<dbReference type="EMBL" id="VCGU01000459">
    <property type="protein sequence ID" value="TRY62143.1"/>
    <property type="molecule type" value="Genomic_DNA"/>
</dbReference>
<feature type="signal peptide" evidence="2">
    <location>
        <begin position="1"/>
        <end position="19"/>
    </location>
</feature>
<feature type="region of interest" description="Disordered" evidence="1">
    <location>
        <begin position="370"/>
        <end position="580"/>
    </location>
</feature>
<dbReference type="InterPro" id="IPR050468">
    <property type="entry name" value="Cuticle_Struct_Prot"/>
</dbReference>
<proteinExistence type="predicted"/>
<feature type="compositionally biased region" description="Low complexity" evidence="1">
    <location>
        <begin position="59"/>
        <end position="78"/>
    </location>
</feature>
<comment type="caution">
    <text evidence="3">The sequence shown here is derived from an EMBL/GenBank/DDBJ whole genome shotgun (WGS) entry which is preliminary data.</text>
</comment>
<evidence type="ECO:0000256" key="1">
    <source>
        <dbReference type="SAM" id="MobiDB-lite"/>
    </source>
</evidence>
<accession>A0A553N9P2</accession>